<dbReference type="KEGG" id="plue:EWM63_24640"/>
<keyword evidence="1" id="KW-0732">Signal</keyword>
<dbReference type="Proteomes" id="UP000290637">
    <property type="component" value="Chromosome"/>
</dbReference>
<dbReference type="EMBL" id="CP035913">
    <property type="protein sequence ID" value="QBE65772.1"/>
    <property type="molecule type" value="Genomic_DNA"/>
</dbReference>
<reference evidence="2 3" key="1">
    <citation type="submission" date="2019-02" db="EMBL/GenBank/DDBJ databases">
        <title>Draft Genome Sequences of Six Type Strains of the Genus Massilia.</title>
        <authorList>
            <person name="Miess H."/>
            <person name="Frediansyhah A."/>
            <person name="Gross H."/>
        </authorList>
    </citation>
    <scope>NUCLEOTIDE SEQUENCE [LARGE SCALE GENOMIC DNA]</scope>
    <source>
        <strain evidence="2 3">DSM 17473</strain>
    </source>
</reference>
<organism evidence="2 3">
    <name type="scientific">Pseudoduganella lutea</name>
    <dbReference type="NCBI Taxonomy" id="321985"/>
    <lineage>
        <taxon>Bacteria</taxon>
        <taxon>Pseudomonadati</taxon>
        <taxon>Pseudomonadota</taxon>
        <taxon>Betaproteobacteria</taxon>
        <taxon>Burkholderiales</taxon>
        <taxon>Oxalobacteraceae</taxon>
        <taxon>Telluria group</taxon>
        <taxon>Pseudoduganella</taxon>
    </lineage>
</organism>
<evidence type="ECO:0000313" key="2">
    <source>
        <dbReference type="EMBL" id="QBE65772.1"/>
    </source>
</evidence>
<dbReference type="OrthoDB" id="7164944at2"/>
<feature type="chain" id="PRO_5020912123" description="ImmA/IrrE family metallo-endopeptidase" evidence="1">
    <location>
        <begin position="20"/>
        <end position="344"/>
    </location>
</feature>
<feature type="signal peptide" evidence="1">
    <location>
        <begin position="1"/>
        <end position="19"/>
    </location>
</feature>
<gene>
    <name evidence="2" type="ORF">EWM63_24640</name>
</gene>
<protein>
    <recommendedName>
        <fullName evidence="4">ImmA/IrrE family metallo-endopeptidase</fullName>
    </recommendedName>
</protein>
<evidence type="ECO:0008006" key="4">
    <source>
        <dbReference type="Google" id="ProtNLM"/>
    </source>
</evidence>
<evidence type="ECO:0000313" key="3">
    <source>
        <dbReference type="Proteomes" id="UP000290637"/>
    </source>
</evidence>
<name>A0A4P6L4N0_9BURK</name>
<dbReference type="RefSeq" id="WP_130188881.1">
    <property type="nucleotide sequence ID" value="NZ_CP035913.1"/>
</dbReference>
<sequence>MKKFLFFISTLFAPLCALGFNTCPKIDKIPKDLELFKADDFIVPKTAIGSAKKEIKIDAKNIAVIVEAKHKTSIFTVLSSYTGKFPYLCNDIGGLTDGQSAIFEFPYNSKPIFITLISPPGSSFNIKYFTSGKEWTPTSENIIPRLVHLPVNVMIFDEAPLAFNAIEHIQAAEKIWLSAGIKLVMNIRKFNSLETENILGKKKTIETHLGCVQRFDEPGYAQRKKLMTLKKTPETIGIFFAKNLTQSQAEKEFNQVYMSKTLGSKDIGRTLAHEIGHLLLGEGHPNGKAPARPCTIPEIIEKVSVKWTSGLMEPGDISNSTSISEDDSKIARLAARKLPGATWW</sequence>
<evidence type="ECO:0000256" key="1">
    <source>
        <dbReference type="SAM" id="SignalP"/>
    </source>
</evidence>
<keyword evidence="3" id="KW-1185">Reference proteome</keyword>
<accession>A0A4P6L4N0</accession>
<proteinExistence type="predicted"/>
<dbReference type="AlphaFoldDB" id="A0A4P6L4N0"/>